<dbReference type="CDD" id="cd16833">
    <property type="entry name" value="YfiH"/>
    <property type="match status" value="1"/>
</dbReference>
<comment type="catalytic activity">
    <reaction evidence="1">
        <text>inosine + phosphate = alpha-D-ribose 1-phosphate + hypoxanthine</text>
        <dbReference type="Rhea" id="RHEA:27646"/>
        <dbReference type="ChEBI" id="CHEBI:17368"/>
        <dbReference type="ChEBI" id="CHEBI:17596"/>
        <dbReference type="ChEBI" id="CHEBI:43474"/>
        <dbReference type="ChEBI" id="CHEBI:57720"/>
        <dbReference type="EC" id="2.4.2.1"/>
    </reaction>
    <physiologicalReaction direction="left-to-right" evidence="1">
        <dbReference type="Rhea" id="RHEA:27647"/>
    </physiologicalReaction>
</comment>
<evidence type="ECO:0000256" key="4">
    <source>
        <dbReference type="ARBA" id="ARBA00007353"/>
    </source>
</evidence>
<comment type="catalytic activity">
    <reaction evidence="9">
        <text>adenosine + H2O + H(+) = inosine + NH4(+)</text>
        <dbReference type="Rhea" id="RHEA:24408"/>
        <dbReference type="ChEBI" id="CHEBI:15377"/>
        <dbReference type="ChEBI" id="CHEBI:15378"/>
        <dbReference type="ChEBI" id="CHEBI:16335"/>
        <dbReference type="ChEBI" id="CHEBI:17596"/>
        <dbReference type="ChEBI" id="CHEBI:28938"/>
        <dbReference type="EC" id="3.5.4.4"/>
    </reaction>
    <physiologicalReaction direction="left-to-right" evidence="9">
        <dbReference type="Rhea" id="RHEA:24409"/>
    </physiologicalReaction>
</comment>
<evidence type="ECO:0000256" key="10">
    <source>
        <dbReference type="ARBA" id="ARBA00048968"/>
    </source>
</evidence>
<dbReference type="InterPro" id="IPR003730">
    <property type="entry name" value="Cu_polyphenol_OxRdtase"/>
</dbReference>
<comment type="function">
    <text evidence="3">Purine nucleoside enzyme that catalyzes the phosphorolysis of adenosine and inosine nucleosides, yielding D-ribose 1-phosphate and the respective free bases, adenine and hypoxanthine. Also catalyzes the phosphorolysis of S-methyl-5'-thioadenosine into adenine and S-methyl-5-thio-alpha-D-ribose 1-phosphate. Also has adenosine deaminase activity.</text>
</comment>
<dbReference type="NCBIfam" id="TIGR00726">
    <property type="entry name" value="peptidoglycan editing factor PgeF"/>
    <property type="match status" value="1"/>
</dbReference>
<dbReference type="RefSeq" id="WP_377772171.1">
    <property type="nucleotide sequence ID" value="NZ_JBHUHO010000030.1"/>
</dbReference>
<comment type="catalytic activity">
    <reaction evidence="11">
        <text>S-methyl-5'-thioadenosine + phosphate = 5-(methylsulfanyl)-alpha-D-ribose 1-phosphate + adenine</text>
        <dbReference type="Rhea" id="RHEA:11852"/>
        <dbReference type="ChEBI" id="CHEBI:16708"/>
        <dbReference type="ChEBI" id="CHEBI:17509"/>
        <dbReference type="ChEBI" id="CHEBI:43474"/>
        <dbReference type="ChEBI" id="CHEBI:58533"/>
        <dbReference type="EC" id="2.4.2.28"/>
    </reaction>
    <physiologicalReaction direction="left-to-right" evidence="11">
        <dbReference type="Rhea" id="RHEA:11853"/>
    </physiologicalReaction>
</comment>
<keyword evidence="6" id="KW-0479">Metal-binding</keyword>
<evidence type="ECO:0000256" key="11">
    <source>
        <dbReference type="ARBA" id="ARBA00049893"/>
    </source>
</evidence>
<evidence type="ECO:0000256" key="5">
    <source>
        <dbReference type="ARBA" id="ARBA00022679"/>
    </source>
</evidence>
<dbReference type="PANTHER" id="PTHR30616">
    <property type="entry name" value="UNCHARACTERIZED PROTEIN YFIH"/>
    <property type="match status" value="1"/>
</dbReference>
<accession>A0ABW4YKG4</accession>
<evidence type="ECO:0000256" key="2">
    <source>
        <dbReference type="ARBA" id="ARBA00001947"/>
    </source>
</evidence>
<dbReference type="InterPro" id="IPR011324">
    <property type="entry name" value="Cytotoxic_necrot_fac-like_cat"/>
</dbReference>
<evidence type="ECO:0000313" key="13">
    <source>
        <dbReference type="EMBL" id="MFD2116212.1"/>
    </source>
</evidence>
<keyword evidence="8" id="KW-0862">Zinc</keyword>
<keyword evidence="14" id="KW-1185">Reference proteome</keyword>
<dbReference type="InterPro" id="IPR038371">
    <property type="entry name" value="Cu_polyphenol_OxRdtase_sf"/>
</dbReference>
<protein>
    <recommendedName>
        <fullName evidence="12">Purine nucleoside phosphorylase</fullName>
    </recommendedName>
</protein>
<name>A0ABW4YKG4_9BACL</name>
<dbReference type="Proteomes" id="UP001597362">
    <property type="component" value="Unassembled WGS sequence"/>
</dbReference>
<evidence type="ECO:0000313" key="14">
    <source>
        <dbReference type="Proteomes" id="UP001597362"/>
    </source>
</evidence>
<dbReference type="EMBL" id="JBHUHO010000030">
    <property type="protein sequence ID" value="MFD2116212.1"/>
    <property type="molecule type" value="Genomic_DNA"/>
</dbReference>
<evidence type="ECO:0000256" key="1">
    <source>
        <dbReference type="ARBA" id="ARBA00000553"/>
    </source>
</evidence>
<proteinExistence type="inferred from homology"/>
<reference evidence="14" key="1">
    <citation type="journal article" date="2019" name="Int. J. Syst. Evol. Microbiol.">
        <title>The Global Catalogue of Microorganisms (GCM) 10K type strain sequencing project: providing services to taxonomists for standard genome sequencing and annotation.</title>
        <authorList>
            <consortium name="The Broad Institute Genomics Platform"/>
            <consortium name="The Broad Institute Genome Sequencing Center for Infectious Disease"/>
            <person name="Wu L."/>
            <person name="Ma J."/>
        </authorList>
    </citation>
    <scope>NUCLEOTIDE SEQUENCE [LARGE SCALE GENOMIC DNA]</scope>
    <source>
        <strain evidence="14">GH52</strain>
    </source>
</reference>
<keyword evidence="7" id="KW-0378">Hydrolase</keyword>
<comment type="caution">
    <text evidence="13">The sequence shown here is derived from an EMBL/GenBank/DDBJ whole genome shotgun (WGS) entry which is preliminary data.</text>
</comment>
<dbReference type="PANTHER" id="PTHR30616:SF2">
    <property type="entry name" value="PURINE NUCLEOSIDE PHOSPHORYLASE LACC1"/>
    <property type="match status" value="1"/>
</dbReference>
<comment type="cofactor">
    <cofactor evidence="2">
        <name>Zn(2+)</name>
        <dbReference type="ChEBI" id="CHEBI:29105"/>
    </cofactor>
</comment>
<sequence>MEPFVPMESAERISLFNIDKWMQHNKRLTVGFTGRQGGSSSGEYRSLNMGLHVGDDAPDVIANRKLVSQAIMWPFTAWTCTEQVHSNRVCVIDQALRGKGKDSHHDAIKKCDALITNEVGTLLVSYYADCVPLFFYDKVHSAIGLAHAGWRGTVQEIAKETIEAMTKHYGTDPAQLQVAIGPSIGQCCYEVDQSVISEVERLANRYQVNPAEQKWIETTNSSGKAQIDLKEINRQIMMEAGILPIHIELTTYCTGCRTDLFFSHRMENGKTGRMASWIGLTEGE</sequence>
<organism evidence="13 14">
    <name type="scientific">Paenibacillus yanchengensis</name>
    <dbReference type="NCBI Taxonomy" id="2035833"/>
    <lineage>
        <taxon>Bacteria</taxon>
        <taxon>Bacillati</taxon>
        <taxon>Bacillota</taxon>
        <taxon>Bacilli</taxon>
        <taxon>Bacillales</taxon>
        <taxon>Paenibacillaceae</taxon>
        <taxon>Paenibacillus</taxon>
    </lineage>
</organism>
<evidence type="ECO:0000256" key="9">
    <source>
        <dbReference type="ARBA" id="ARBA00047989"/>
    </source>
</evidence>
<evidence type="ECO:0000256" key="6">
    <source>
        <dbReference type="ARBA" id="ARBA00022723"/>
    </source>
</evidence>
<comment type="similarity">
    <text evidence="4 12">Belongs to the purine nucleoside phosphorylase YfiH/LACC1 family.</text>
</comment>
<evidence type="ECO:0000256" key="8">
    <source>
        <dbReference type="ARBA" id="ARBA00022833"/>
    </source>
</evidence>
<dbReference type="Gene3D" id="3.60.140.10">
    <property type="entry name" value="CNF1/YfiH-like putative cysteine hydrolases"/>
    <property type="match status" value="1"/>
</dbReference>
<gene>
    <name evidence="13" type="primary">pgeF</name>
    <name evidence="13" type="ORF">ACFSJH_10810</name>
</gene>
<comment type="catalytic activity">
    <reaction evidence="10">
        <text>adenosine + phosphate = alpha-D-ribose 1-phosphate + adenine</text>
        <dbReference type="Rhea" id="RHEA:27642"/>
        <dbReference type="ChEBI" id="CHEBI:16335"/>
        <dbReference type="ChEBI" id="CHEBI:16708"/>
        <dbReference type="ChEBI" id="CHEBI:43474"/>
        <dbReference type="ChEBI" id="CHEBI:57720"/>
        <dbReference type="EC" id="2.4.2.1"/>
    </reaction>
    <physiologicalReaction direction="left-to-right" evidence="10">
        <dbReference type="Rhea" id="RHEA:27643"/>
    </physiologicalReaction>
</comment>
<evidence type="ECO:0000256" key="3">
    <source>
        <dbReference type="ARBA" id="ARBA00003215"/>
    </source>
</evidence>
<dbReference type="Pfam" id="PF02578">
    <property type="entry name" value="Cu-oxidase_4"/>
    <property type="match status" value="1"/>
</dbReference>
<keyword evidence="5" id="KW-0808">Transferase</keyword>
<dbReference type="SUPFAM" id="SSF64438">
    <property type="entry name" value="CNF1/YfiH-like putative cysteine hydrolases"/>
    <property type="match status" value="1"/>
</dbReference>
<evidence type="ECO:0000256" key="7">
    <source>
        <dbReference type="ARBA" id="ARBA00022801"/>
    </source>
</evidence>
<evidence type="ECO:0000256" key="12">
    <source>
        <dbReference type="RuleBase" id="RU361274"/>
    </source>
</evidence>